<dbReference type="PROSITE" id="PS51352">
    <property type="entry name" value="THIOREDOXIN_2"/>
    <property type="match status" value="1"/>
</dbReference>
<dbReference type="PANTHER" id="PTHR45815">
    <property type="entry name" value="PROTEIN DISULFIDE-ISOMERASE A6"/>
    <property type="match status" value="1"/>
</dbReference>
<evidence type="ECO:0000259" key="1">
    <source>
        <dbReference type="PROSITE" id="PS51352"/>
    </source>
</evidence>
<dbReference type="CDD" id="cd02961">
    <property type="entry name" value="PDI_a_family"/>
    <property type="match status" value="1"/>
</dbReference>
<protein>
    <submittedName>
        <fullName evidence="2">Protein disulfide-isomerase</fullName>
    </submittedName>
</protein>
<dbReference type="EMBL" id="MK601884">
    <property type="protein sequence ID" value="QES95435.1"/>
    <property type="molecule type" value="mRNA"/>
</dbReference>
<dbReference type="GO" id="GO:0034976">
    <property type="term" value="P:response to endoplasmic reticulum stress"/>
    <property type="evidence" value="ECO:0007669"/>
    <property type="project" value="TreeGrafter"/>
</dbReference>
<dbReference type="Pfam" id="PF00085">
    <property type="entry name" value="Thioredoxin"/>
    <property type="match status" value="1"/>
</dbReference>
<name>A0A5J6DVB7_9CILI</name>
<evidence type="ECO:0000313" key="2">
    <source>
        <dbReference type="EMBL" id="QES95435.1"/>
    </source>
</evidence>
<sequence>MQSKDPWFLNFGSDNCPECKRFESIYEQAAETQKGEVKYGYIDITKEVGIVNFFGIGGQNHQIFLAEDKPEPAGAPSFFSWPKDLKNVLSFAKNEIYVKKRQPLFRGTKHMQILRTKSDLDNIVLKSKDPWFILFCSDQQPQQCYDIIGDYHDAAVQMKGRVKFGFVDSMRSEIVNVFGINGVGVTIFMGIDKPGPVGGPQLVGSELKKKDYEKHVWDILEDTPITPSTQALTSQYSSTIPDVTYQQIMRHDGPYLVLFYTGSEVFEDNEKLKQQMDALSQMKCDQRIKIGKMSVDENKWIVGHFDIWPIPTIKYFPIHSKSAETTISYKGQLNAEELGNWANQTLEDNVNDKQVVLNRQNFDSQVMNSQEAWFIQFYTLNSNYCRKCEHLLPEWKKLSGMVDGKLKIAKLNCDVAKDICQHFQVYNFPKLLYFPAGQKSWQLEKNIDYEGAFSKDAMYQFAMDKVSIHELATVAHIQNQEVFDKYCKNFNGICVISVLPEEGKGSNDRQWYINQINQANQELSKEPVSFTWIQNGEQKALQERFDLCDKGFPCSLALDYRVDKERGFKIFIRKFSADDLKKNINDLLTERRGFIPLKKDVPQISSGKSQDNRRSDL</sequence>
<dbReference type="GO" id="GO:0005788">
    <property type="term" value="C:endoplasmic reticulum lumen"/>
    <property type="evidence" value="ECO:0007669"/>
    <property type="project" value="TreeGrafter"/>
</dbReference>
<dbReference type="GO" id="GO:0016853">
    <property type="term" value="F:isomerase activity"/>
    <property type="evidence" value="ECO:0007669"/>
    <property type="project" value="UniProtKB-KW"/>
</dbReference>
<feature type="domain" description="Thioredoxin" evidence="1">
    <location>
        <begin position="335"/>
        <end position="468"/>
    </location>
</feature>
<dbReference type="InterPro" id="IPR036249">
    <property type="entry name" value="Thioredoxin-like_sf"/>
</dbReference>
<accession>A0A5J6DVB7</accession>
<dbReference type="SUPFAM" id="SSF52833">
    <property type="entry name" value="Thioredoxin-like"/>
    <property type="match status" value="4"/>
</dbReference>
<dbReference type="InterPro" id="IPR013766">
    <property type="entry name" value="Thioredoxin_domain"/>
</dbReference>
<dbReference type="AlphaFoldDB" id="A0A5J6DVB7"/>
<reference evidence="2" key="1">
    <citation type="submission" date="2019-03" db="EMBL/GenBank/DDBJ databases">
        <authorList>
            <person name="Folgueira I."/>
            <person name="Lamas J."/>
            <person name="Leiro J."/>
        </authorList>
    </citation>
    <scope>NUCLEOTIDE SEQUENCE</scope>
    <source>
        <strain evidence="2">I1</strain>
    </source>
</reference>
<keyword evidence="2" id="KW-0413">Isomerase</keyword>
<proteinExistence type="evidence at transcript level"/>
<dbReference type="PANTHER" id="PTHR45815:SF3">
    <property type="entry name" value="PROTEIN DISULFIDE-ISOMERASE A6"/>
    <property type="match status" value="1"/>
</dbReference>
<dbReference type="Gene3D" id="3.40.30.10">
    <property type="entry name" value="Glutaredoxin"/>
    <property type="match status" value="3"/>
</dbReference>
<organism evidence="2">
    <name type="scientific">Philasterides dicentrarchi</name>
    <dbReference type="NCBI Taxonomy" id="282688"/>
    <lineage>
        <taxon>Eukaryota</taxon>
        <taxon>Sar</taxon>
        <taxon>Alveolata</taxon>
        <taxon>Ciliophora</taxon>
        <taxon>Intramacronucleata</taxon>
        <taxon>Oligohymenophorea</taxon>
        <taxon>Scuticociliatia</taxon>
        <taxon>Philasterida</taxon>
        <taxon>Philasteridae</taxon>
        <taxon>Philasterides</taxon>
    </lineage>
</organism>
<dbReference type="GO" id="GO:0015035">
    <property type="term" value="F:protein-disulfide reductase activity"/>
    <property type="evidence" value="ECO:0007669"/>
    <property type="project" value="TreeGrafter"/>
</dbReference>